<sequence length="249" mass="27070">MSSGRRKPPRGSSRGHGTGTGPGAARDLRVKVRTARRRKISSTRWLERQLNDPYVAEARRQGYRSRAAFKLIEIDDRYELLKPGGRVVDLGAAPGGWAQVAVARTGALDGKGRVVALDINPFEPVEGAICIEADFLVEDAPDRIVDALKGEADLVMSDMAAPATGHRKTDHLKIMALCEAALDFAREVLAPGGAFLAKVFQGGTEHELLAEMKRDFTTVRHVKPKASRPESAELYVLATGFRGRDRSGD</sequence>
<evidence type="ECO:0000256" key="2">
    <source>
        <dbReference type="ARBA" id="ARBA00022603"/>
    </source>
</evidence>
<evidence type="ECO:0000256" key="13">
    <source>
        <dbReference type="SAM" id="MobiDB-lite"/>
    </source>
</evidence>
<keyword evidence="1 11" id="KW-0698">rRNA processing</keyword>
<comment type="similarity">
    <text evidence="11">Belongs to the class I-like SAM-binding methyltransferase superfamily. RNA methyltransferase RlmE family.</text>
</comment>
<dbReference type="InterPro" id="IPR050082">
    <property type="entry name" value="RNA_methyltr_RlmE"/>
</dbReference>
<evidence type="ECO:0000313" key="16">
    <source>
        <dbReference type="Proteomes" id="UP000593594"/>
    </source>
</evidence>
<feature type="region of interest" description="Disordered" evidence="13">
    <location>
        <begin position="1"/>
        <end position="28"/>
    </location>
</feature>
<dbReference type="Gene3D" id="3.40.50.150">
    <property type="entry name" value="Vaccinia Virus protein VP39"/>
    <property type="match status" value="1"/>
</dbReference>
<evidence type="ECO:0000259" key="14">
    <source>
        <dbReference type="Pfam" id="PF01728"/>
    </source>
</evidence>
<feature type="active site" description="Proton acceptor" evidence="11 12">
    <location>
        <position position="198"/>
    </location>
</feature>
<evidence type="ECO:0000256" key="6">
    <source>
        <dbReference type="ARBA" id="ARBA00038861"/>
    </source>
</evidence>
<comment type="subcellular location">
    <subcellularLocation>
        <location evidence="11">Cytoplasm</location>
    </subcellularLocation>
</comment>
<feature type="binding site" evidence="11">
    <location>
        <position position="134"/>
    </location>
    <ligand>
        <name>S-adenosyl-L-methionine</name>
        <dbReference type="ChEBI" id="CHEBI:59789"/>
    </ligand>
</feature>
<dbReference type="InterPro" id="IPR015507">
    <property type="entry name" value="rRNA-MeTfrase_E"/>
</dbReference>
<dbReference type="PANTHER" id="PTHR10920">
    <property type="entry name" value="RIBOSOMAL RNA METHYLTRANSFERASE"/>
    <property type="match status" value="1"/>
</dbReference>
<dbReference type="PANTHER" id="PTHR10920:SF18">
    <property type="entry name" value="RRNA METHYLTRANSFERASE 2, MITOCHONDRIAL"/>
    <property type="match status" value="1"/>
</dbReference>
<dbReference type="EMBL" id="CP058214">
    <property type="protein sequence ID" value="QPC44475.1"/>
    <property type="molecule type" value="Genomic_DNA"/>
</dbReference>
<organism evidence="15 16">
    <name type="scientific">Kaustia mangrovi</name>
    <dbReference type="NCBI Taxonomy" id="2593653"/>
    <lineage>
        <taxon>Bacteria</taxon>
        <taxon>Pseudomonadati</taxon>
        <taxon>Pseudomonadota</taxon>
        <taxon>Alphaproteobacteria</taxon>
        <taxon>Hyphomicrobiales</taxon>
        <taxon>Parvibaculaceae</taxon>
        <taxon>Kaustia</taxon>
    </lineage>
</organism>
<evidence type="ECO:0000256" key="12">
    <source>
        <dbReference type="PIRSR" id="PIRSR005461-1"/>
    </source>
</evidence>
<evidence type="ECO:0000256" key="9">
    <source>
        <dbReference type="ARBA" id="ARBA00042745"/>
    </source>
</evidence>
<dbReference type="CDD" id="cd02440">
    <property type="entry name" value="AdoMet_MTases"/>
    <property type="match status" value="1"/>
</dbReference>
<evidence type="ECO:0000256" key="5">
    <source>
        <dbReference type="ARBA" id="ARBA00037569"/>
    </source>
</evidence>
<accession>A0A7S8HDB9</accession>
<protein>
    <recommendedName>
        <fullName evidence="7 11">Ribosomal RNA large subunit methyltransferase E</fullName>
        <ecNumber evidence="6 11">2.1.1.166</ecNumber>
    </recommendedName>
    <alternativeName>
        <fullName evidence="9 11">23S rRNA Um2552 methyltransferase</fullName>
    </alternativeName>
    <alternativeName>
        <fullName evidence="8 11">rRNA (uridine-2'-O-)-methyltransferase</fullName>
    </alternativeName>
</protein>
<keyword evidence="11" id="KW-0963">Cytoplasm</keyword>
<feature type="binding site" evidence="11">
    <location>
        <position position="118"/>
    </location>
    <ligand>
        <name>S-adenosyl-L-methionine</name>
        <dbReference type="ChEBI" id="CHEBI:59789"/>
    </ligand>
</feature>
<evidence type="ECO:0000256" key="11">
    <source>
        <dbReference type="HAMAP-Rule" id="MF_01547"/>
    </source>
</evidence>
<proteinExistence type="inferred from homology"/>
<evidence type="ECO:0000256" key="3">
    <source>
        <dbReference type="ARBA" id="ARBA00022679"/>
    </source>
</evidence>
<keyword evidence="16" id="KW-1185">Reference proteome</keyword>
<evidence type="ECO:0000256" key="7">
    <source>
        <dbReference type="ARBA" id="ARBA00041129"/>
    </source>
</evidence>
<evidence type="ECO:0000313" key="15">
    <source>
        <dbReference type="EMBL" id="QPC44475.1"/>
    </source>
</evidence>
<keyword evidence="2 11" id="KW-0489">Methyltransferase</keyword>
<feature type="binding site" evidence="11">
    <location>
        <position position="97"/>
    </location>
    <ligand>
        <name>S-adenosyl-L-methionine</name>
        <dbReference type="ChEBI" id="CHEBI:59789"/>
    </ligand>
</feature>
<evidence type="ECO:0000256" key="4">
    <source>
        <dbReference type="ARBA" id="ARBA00022691"/>
    </source>
</evidence>
<dbReference type="InterPro" id="IPR002877">
    <property type="entry name" value="RNA_MeTrfase_FtsJ_dom"/>
</dbReference>
<feature type="domain" description="Ribosomal RNA methyltransferase FtsJ" evidence="14">
    <location>
        <begin position="63"/>
        <end position="241"/>
    </location>
</feature>
<dbReference type="RefSeq" id="WP_213161845.1">
    <property type="nucleotide sequence ID" value="NZ_CP058214.1"/>
</dbReference>
<dbReference type="AlphaFoldDB" id="A0A7S8HDB9"/>
<keyword evidence="4 11" id="KW-0949">S-adenosyl-L-methionine</keyword>
<dbReference type="Pfam" id="PF01728">
    <property type="entry name" value="FtsJ"/>
    <property type="match status" value="1"/>
</dbReference>
<dbReference type="GO" id="GO:0008650">
    <property type="term" value="F:rRNA (uridine-2'-O-)-methyltransferase activity"/>
    <property type="evidence" value="ECO:0007669"/>
    <property type="project" value="UniProtKB-UniRule"/>
</dbReference>
<comment type="function">
    <text evidence="5 11">Specifically methylates the uridine in position 2552 of 23S rRNA at the 2'-O position of the ribose in the fully assembled 50S ribosomal subunit.</text>
</comment>
<gene>
    <name evidence="11" type="primary">rlmE</name>
    <name evidence="11" type="synonym">ftsJ</name>
    <name evidence="11" type="synonym">rrmJ</name>
    <name evidence="15" type="ORF">HW532_18300</name>
</gene>
<evidence type="ECO:0000256" key="10">
    <source>
        <dbReference type="ARBA" id="ARBA00048970"/>
    </source>
</evidence>
<evidence type="ECO:0000256" key="1">
    <source>
        <dbReference type="ARBA" id="ARBA00022552"/>
    </source>
</evidence>
<dbReference type="GO" id="GO:0005737">
    <property type="term" value="C:cytoplasm"/>
    <property type="evidence" value="ECO:0007669"/>
    <property type="project" value="UniProtKB-SubCell"/>
</dbReference>
<dbReference type="PIRSF" id="PIRSF005461">
    <property type="entry name" value="23S_rRNA_mtase"/>
    <property type="match status" value="1"/>
</dbReference>
<name>A0A7S8HDB9_9HYPH</name>
<dbReference type="Proteomes" id="UP000593594">
    <property type="component" value="Chromosome"/>
</dbReference>
<dbReference type="KEGG" id="kmn:HW532_18300"/>
<dbReference type="SUPFAM" id="SSF53335">
    <property type="entry name" value="S-adenosyl-L-methionine-dependent methyltransferases"/>
    <property type="match status" value="1"/>
</dbReference>
<feature type="binding site" evidence="11">
    <location>
        <position position="158"/>
    </location>
    <ligand>
        <name>S-adenosyl-L-methionine</name>
        <dbReference type="ChEBI" id="CHEBI:59789"/>
    </ligand>
</feature>
<comment type="catalytic activity">
    <reaction evidence="10 11">
        <text>uridine(2552) in 23S rRNA + S-adenosyl-L-methionine = 2'-O-methyluridine(2552) in 23S rRNA + S-adenosyl-L-homocysteine + H(+)</text>
        <dbReference type="Rhea" id="RHEA:42720"/>
        <dbReference type="Rhea" id="RHEA-COMP:10202"/>
        <dbReference type="Rhea" id="RHEA-COMP:10203"/>
        <dbReference type="ChEBI" id="CHEBI:15378"/>
        <dbReference type="ChEBI" id="CHEBI:57856"/>
        <dbReference type="ChEBI" id="CHEBI:59789"/>
        <dbReference type="ChEBI" id="CHEBI:65315"/>
        <dbReference type="ChEBI" id="CHEBI:74478"/>
        <dbReference type="EC" id="2.1.1.166"/>
    </reaction>
</comment>
<dbReference type="EC" id="2.1.1.166" evidence="6 11"/>
<feature type="binding site" evidence="11">
    <location>
        <position position="95"/>
    </location>
    <ligand>
        <name>S-adenosyl-L-methionine</name>
        <dbReference type="ChEBI" id="CHEBI:59789"/>
    </ligand>
</feature>
<dbReference type="InterPro" id="IPR029063">
    <property type="entry name" value="SAM-dependent_MTases_sf"/>
</dbReference>
<evidence type="ECO:0000256" key="8">
    <source>
        <dbReference type="ARBA" id="ARBA00041995"/>
    </source>
</evidence>
<keyword evidence="3 11" id="KW-0808">Transferase</keyword>
<dbReference type="HAMAP" id="MF_01547">
    <property type="entry name" value="RNA_methyltr_E"/>
    <property type="match status" value="1"/>
</dbReference>
<reference evidence="15 16" key="1">
    <citation type="submission" date="2020-06" db="EMBL/GenBank/DDBJ databases">
        <title>Genome sequence of 2 isolates from Red Sea Mangroves.</title>
        <authorList>
            <person name="Sefrji F."/>
            <person name="Michoud G."/>
            <person name="Merlino G."/>
            <person name="Daffonchio D."/>
        </authorList>
    </citation>
    <scope>NUCLEOTIDE SEQUENCE [LARGE SCALE GENOMIC DNA]</scope>
    <source>
        <strain evidence="15 16">R1DC25</strain>
    </source>
</reference>